<keyword evidence="9" id="KW-1185">Reference proteome</keyword>
<keyword evidence="5" id="KW-0732">Signal</keyword>
<comment type="caution">
    <text evidence="8">The sequence shown here is derived from an EMBL/GenBank/DDBJ whole genome shotgun (WGS) entry which is preliminary data.</text>
</comment>
<sequence>MKLRILIITLFLQLTAWAQSPKIIKGTIVDGSLNNTPLAYATIVIKGTQTGASSDENGLFEFECPDGIHTLEASYMGYKTQEFQVDTNHLNDLSIVLVAEEDTMEDLVITVSQNKQNEAVLLGEQRKSLEIKQQIGAQELSRKGVGDVATAVTKTTGVNKQESTGGIFVRGLGDRYNSTTLNGLPLVSNDPENKNIRLDIFSTDIVEFISIDKTYLARNYGDFGGANIDIVSKKHTGNGTFNIQIGANANTNAIGQKDFQLQSGRGVLGFSNNKSIPDNALNNYGFKTPFNTSTANVPYGGNFGFNGGKTFFVGDEGKLSIFGTASFTNDYEYREGINKTLSAEGARRKDLFQKTYGYNTNTTGMFNVNYDLNSSNNIAYNFLFVNSSSLRSDDYRGYLVDQAEGPNGGIINRNTYVENRLMTHQLLGNHQLGEQTTLNWGASYNKVTSDLPDRTQTTMRWNDNAGGYTLVGQTNSDNHRYFHFLDEKEIIANASVEHKIGKREDGTFRGKIVAGYNGRFKKRNFEATQFNLRIDYAEREIARDPSNLDAFFNQENLAAGKFEILTFRGNVPNALEPQFYNGDLKIHAGYANFEFQFSEKLYGLFGVRYEKIRQLVDWKTQMDNSGLEDLYEKNAFLPSLNLKYELNGTQNLRLSASKTYTLPQFKERVPFIYEKVDESSFGNKDLYASDNYNLDIKWEYFPQNDEILSATLFGKYIKNPINTTNVASSTNDITYVNTGDYGYVAGIEIEVRKNLFYFSDDNSNKLSAGLNFAYMKTEQELNEEKVRAENNFSSNFTYDKAGFTGASEFLGNVDLTYYKSWKDKNVLATLAYNYNSDRIYALGVEGKGNLVDKGFGTLDFIFKTKLNEHFGLGFTAKNILNPSIERMQENITENLLVRSYKLGMNLGVSLNYSF</sequence>
<evidence type="ECO:0000259" key="7">
    <source>
        <dbReference type="Pfam" id="PF07715"/>
    </source>
</evidence>
<dbReference type="InterPro" id="IPR037066">
    <property type="entry name" value="Plug_dom_sf"/>
</dbReference>
<comment type="subcellular location">
    <subcellularLocation>
        <location evidence="1 4">Cell outer membrane</location>
    </subcellularLocation>
</comment>
<dbReference type="RefSeq" id="WP_290364124.1">
    <property type="nucleotide sequence ID" value="NZ_JAUFQU010000001.1"/>
</dbReference>
<dbReference type="InterPro" id="IPR012910">
    <property type="entry name" value="Plug_dom"/>
</dbReference>
<evidence type="ECO:0000256" key="4">
    <source>
        <dbReference type="RuleBase" id="RU003357"/>
    </source>
</evidence>
<feature type="chain" id="PRO_5045998445" evidence="5">
    <location>
        <begin position="19"/>
        <end position="914"/>
    </location>
</feature>
<proteinExistence type="inferred from homology"/>
<evidence type="ECO:0000259" key="6">
    <source>
        <dbReference type="Pfam" id="PF00593"/>
    </source>
</evidence>
<dbReference type="SUPFAM" id="SSF49464">
    <property type="entry name" value="Carboxypeptidase regulatory domain-like"/>
    <property type="match status" value="1"/>
</dbReference>
<dbReference type="InterPro" id="IPR008969">
    <property type="entry name" value="CarboxyPept-like_regulatory"/>
</dbReference>
<dbReference type="Pfam" id="PF00593">
    <property type="entry name" value="TonB_dep_Rec_b-barrel"/>
    <property type="match status" value="1"/>
</dbReference>
<feature type="domain" description="TonB-dependent receptor-like beta-barrel" evidence="6">
    <location>
        <begin position="489"/>
        <end position="879"/>
    </location>
</feature>
<evidence type="ECO:0000313" key="8">
    <source>
        <dbReference type="EMBL" id="MDN3708246.1"/>
    </source>
</evidence>
<keyword evidence="8" id="KW-0675">Receptor</keyword>
<dbReference type="Gene3D" id="2.170.130.10">
    <property type="entry name" value="TonB-dependent receptor, plug domain"/>
    <property type="match status" value="1"/>
</dbReference>
<evidence type="ECO:0000256" key="1">
    <source>
        <dbReference type="ARBA" id="ARBA00004442"/>
    </source>
</evidence>
<feature type="domain" description="TonB-dependent receptor plug" evidence="7">
    <location>
        <begin position="127"/>
        <end position="221"/>
    </location>
</feature>
<dbReference type="Pfam" id="PF07715">
    <property type="entry name" value="Plug"/>
    <property type="match status" value="1"/>
</dbReference>
<evidence type="ECO:0000256" key="5">
    <source>
        <dbReference type="SAM" id="SignalP"/>
    </source>
</evidence>
<gene>
    <name evidence="8" type="ORF">QW060_14135</name>
</gene>
<dbReference type="SUPFAM" id="SSF56935">
    <property type="entry name" value="Porins"/>
    <property type="match status" value="1"/>
</dbReference>
<organism evidence="8 9">
    <name type="scientific">Paenimyroides ceti</name>
    <dbReference type="NCBI Taxonomy" id="395087"/>
    <lineage>
        <taxon>Bacteria</taxon>
        <taxon>Pseudomonadati</taxon>
        <taxon>Bacteroidota</taxon>
        <taxon>Flavobacteriia</taxon>
        <taxon>Flavobacteriales</taxon>
        <taxon>Flavobacteriaceae</taxon>
        <taxon>Paenimyroides</taxon>
    </lineage>
</organism>
<keyword evidence="3" id="KW-0998">Cell outer membrane</keyword>
<evidence type="ECO:0000313" key="9">
    <source>
        <dbReference type="Proteomes" id="UP001242368"/>
    </source>
</evidence>
<dbReference type="EMBL" id="JAUFQU010000001">
    <property type="protein sequence ID" value="MDN3708246.1"/>
    <property type="molecule type" value="Genomic_DNA"/>
</dbReference>
<keyword evidence="2 4" id="KW-0472">Membrane</keyword>
<dbReference type="InterPro" id="IPR000531">
    <property type="entry name" value="Beta-barrel_TonB"/>
</dbReference>
<dbReference type="PANTHER" id="PTHR40980">
    <property type="entry name" value="PLUG DOMAIN-CONTAINING PROTEIN"/>
    <property type="match status" value="1"/>
</dbReference>
<protein>
    <submittedName>
        <fullName evidence="8">TonB-dependent receptor</fullName>
    </submittedName>
</protein>
<reference evidence="9" key="1">
    <citation type="journal article" date="2019" name="Int. J. Syst. Evol. Microbiol.">
        <title>The Global Catalogue of Microorganisms (GCM) 10K type strain sequencing project: providing services to taxonomists for standard genome sequencing and annotation.</title>
        <authorList>
            <consortium name="The Broad Institute Genomics Platform"/>
            <consortium name="The Broad Institute Genome Sequencing Center for Infectious Disease"/>
            <person name="Wu L."/>
            <person name="Ma J."/>
        </authorList>
    </citation>
    <scope>NUCLEOTIDE SEQUENCE [LARGE SCALE GENOMIC DNA]</scope>
    <source>
        <strain evidence="9">CECT 7184</strain>
    </source>
</reference>
<evidence type="ECO:0000256" key="2">
    <source>
        <dbReference type="ARBA" id="ARBA00023136"/>
    </source>
</evidence>
<name>A0ABT8CWX2_9FLAO</name>
<feature type="signal peptide" evidence="5">
    <location>
        <begin position="1"/>
        <end position="18"/>
    </location>
</feature>
<dbReference type="Gene3D" id="2.60.40.1120">
    <property type="entry name" value="Carboxypeptidase-like, regulatory domain"/>
    <property type="match status" value="1"/>
</dbReference>
<accession>A0ABT8CWX2</accession>
<dbReference type="Proteomes" id="UP001242368">
    <property type="component" value="Unassembled WGS sequence"/>
</dbReference>
<dbReference type="InterPro" id="IPR036942">
    <property type="entry name" value="Beta-barrel_TonB_sf"/>
</dbReference>
<keyword evidence="4" id="KW-0798">TonB box</keyword>
<dbReference type="Gene3D" id="2.40.170.20">
    <property type="entry name" value="TonB-dependent receptor, beta-barrel domain"/>
    <property type="match status" value="1"/>
</dbReference>
<comment type="similarity">
    <text evidence="4">Belongs to the TonB-dependent receptor family.</text>
</comment>
<evidence type="ECO:0000256" key="3">
    <source>
        <dbReference type="ARBA" id="ARBA00023237"/>
    </source>
</evidence>
<dbReference type="PANTHER" id="PTHR40980:SF5">
    <property type="entry name" value="TONB-DEPENDENT RECEPTOR"/>
    <property type="match status" value="1"/>
</dbReference>
<dbReference type="Pfam" id="PF13715">
    <property type="entry name" value="CarbopepD_reg_2"/>
    <property type="match status" value="1"/>
</dbReference>